<dbReference type="EMBL" id="CP016027">
    <property type="protein sequence ID" value="ANJ66039.1"/>
    <property type="molecule type" value="Genomic_DNA"/>
</dbReference>
<gene>
    <name evidence="1" type="ORF">A9404_00375</name>
</gene>
<evidence type="ECO:0000313" key="2">
    <source>
        <dbReference type="Proteomes" id="UP000078596"/>
    </source>
</evidence>
<reference evidence="1 2" key="1">
    <citation type="submission" date="2016-06" db="EMBL/GenBank/DDBJ databases">
        <title>Insight into the functional genes involving in sulfur oxidation in Pearl River water.</title>
        <authorList>
            <person name="Luo J."/>
            <person name="Tan X."/>
            <person name="Lin W."/>
        </authorList>
    </citation>
    <scope>NUCLEOTIDE SEQUENCE [LARGE SCALE GENOMIC DNA]</scope>
    <source>
        <strain evidence="1 2">LS2</strain>
    </source>
</reference>
<accession>A0A191ZDU7</accession>
<dbReference type="Proteomes" id="UP000078596">
    <property type="component" value="Chromosome"/>
</dbReference>
<dbReference type="AlphaFoldDB" id="A0A191ZDU7"/>
<sequence length="80" mass="9246">MELRVMDGTEFDDLWPLILEIIGEVYGKFFMPDGDTINFVRDLLEKGYSKMEIIAALRRRLEAINPPDESPTVNIFPQDV</sequence>
<keyword evidence="2" id="KW-1185">Reference proteome</keyword>
<evidence type="ECO:0000313" key="1">
    <source>
        <dbReference type="EMBL" id="ANJ66039.1"/>
    </source>
</evidence>
<proteinExistence type="predicted"/>
<dbReference type="KEGG" id="haz:A9404_00375"/>
<dbReference type="STRING" id="1860122.A9404_00375"/>
<name>A0A191ZDU7_9GAMM</name>
<organism evidence="1 2">
    <name type="scientific">Halothiobacillus diazotrophicus</name>
    <dbReference type="NCBI Taxonomy" id="1860122"/>
    <lineage>
        <taxon>Bacteria</taxon>
        <taxon>Pseudomonadati</taxon>
        <taxon>Pseudomonadota</taxon>
        <taxon>Gammaproteobacteria</taxon>
        <taxon>Chromatiales</taxon>
        <taxon>Halothiobacillaceae</taxon>
        <taxon>Halothiobacillus</taxon>
    </lineage>
</organism>
<protein>
    <submittedName>
        <fullName evidence="1">Uncharacterized protein</fullName>
    </submittedName>
</protein>